<dbReference type="GO" id="GO:0020037">
    <property type="term" value="F:heme binding"/>
    <property type="evidence" value="ECO:0007669"/>
    <property type="project" value="InterPro"/>
</dbReference>
<evidence type="ECO:0000256" key="6">
    <source>
        <dbReference type="ARBA" id="ARBA00023033"/>
    </source>
</evidence>
<keyword evidence="4 8" id="KW-0560">Oxidoreductase</keyword>
<dbReference type="PROSITE" id="PS00086">
    <property type="entry name" value="CYTOCHROME_P450"/>
    <property type="match status" value="1"/>
</dbReference>
<dbReference type="InterPro" id="IPR001128">
    <property type="entry name" value="Cyt_P450"/>
</dbReference>
<evidence type="ECO:0000313" key="9">
    <source>
        <dbReference type="EMBL" id="KAG8384482.1"/>
    </source>
</evidence>
<keyword evidence="3 7" id="KW-0479">Metal-binding</keyword>
<evidence type="ECO:0000256" key="8">
    <source>
        <dbReference type="RuleBase" id="RU000461"/>
    </source>
</evidence>
<dbReference type="GO" id="GO:0016020">
    <property type="term" value="C:membrane"/>
    <property type="evidence" value="ECO:0007669"/>
    <property type="project" value="UniProtKB-SubCell"/>
</dbReference>
<dbReference type="AlphaFoldDB" id="A0AAV6XWJ0"/>
<dbReference type="InterPro" id="IPR017972">
    <property type="entry name" value="Cyt_P450_CS"/>
</dbReference>
<dbReference type="InterPro" id="IPR050651">
    <property type="entry name" value="Plant_Cytochrome_P450_Monoox"/>
</dbReference>
<dbReference type="Gene3D" id="1.10.630.10">
    <property type="entry name" value="Cytochrome P450"/>
    <property type="match status" value="1"/>
</dbReference>
<dbReference type="SUPFAM" id="SSF48264">
    <property type="entry name" value="Cytochrome P450"/>
    <property type="match status" value="1"/>
</dbReference>
<dbReference type="Pfam" id="PF00067">
    <property type="entry name" value="p450"/>
    <property type="match status" value="1"/>
</dbReference>
<reference evidence="9" key="1">
    <citation type="submission" date="2019-10" db="EMBL/GenBank/DDBJ databases">
        <authorList>
            <person name="Zhang R."/>
            <person name="Pan Y."/>
            <person name="Wang J."/>
            <person name="Ma R."/>
            <person name="Yu S."/>
        </authorList>
    </citation>
    <scope>NUCLEOTIDE SEQUENCE</scope>
    <source>
        <strain evidence="9">LA-IB0</strain>
        <tissue evidence="9">Leaf</tissue>
    </source>
</reference>
<dbReference type="PRINTS" id="PR00463">
    <property type="entry name" value="EP450I"/>
</dbReference>
<dbReference type="GO" id="GO:0005506">
    <property type="term" value="F:iron ion binding"/>
    <property type="evidence" value="ECO:0007669"/>
    <property type="project" value="InterPro"/>
</dbReference>
<name>A0AAV6XWJ0_9LAMI</name>
<evidence type="ECO:0000256" key="4">
    <source>
        <dbReference type="ARBA" id="ARBA00023002"/>
    </source>
</evidence>
<keyword evidence="5 7" id="KW-0408">Iron</keyword>
<organism evidence="9 10">
    <name type="scientific">Buddleja alternifolia</name>
    <dbReference type="NCBI Taxonomy" id="168488"/>
    <lineage>
        <taxon>Eukaryota</taxon>
        <taxon>Viridiplantae</taxon>
        <taxon>Streptophyta</taxon>
        <taxon>Embryophyta</taxon>
        <taxon>Tracheophyta</taxon>
        <taxon>Spermatophyta</taxon>
        <taxon>Magnoliopsida</taxon>
        <taxon>eudicotyledons</taxon>
        <taxon>Gunneridae</taxon>
        <taxon>Pentapetalae</taxon>
        <taxon>asterids</taxon>
        <taxon>lamiids</taxon>
        <taxon>Lamiales</taxon>
        <taxon>Scrophulariaceae</taxon>
        <taxon>Buddlejeae</taxon>
        <taxon>Buddleja</taxon>
    </lineage>
</organism>
<dbReference type="PANTHER" id="PTHR47947">
    <property type="entry name" value="CYTOCHROME P450 82C3-RELATED"/>
    <property type="match status" value="1"/>
</dbReference>
<dbReference type="GO" id="GO:0016705">
    <property type="term" value="F:oxidoreductase activity, acting on paired donors, with incorporation or reduction of molecular oxygen"/>
    <property type="evidence" value="ECO:0007669"/>
    <property type="project" value="InterPro"/>
</dbReference>
<evidence type="ECO:0000256" key="7">
    <source>
        <dbReference type="PIRSR" id="PIRSR602401-1"/>
    </source>
</evidence>
<protein>
    <recommendedName>
        <fullName evidence="11">Cytochrome P450</fullName>
    </recommendedName>
</protein>
<evidence type="ECO:0000313" key="10">
    <source>
        <dbReference type="Proteomes" id="UP000826271"/>
    </source>
</evidence>
<feature type="binding site" description="axial binding residue" evidence="7">
    <location>
        <position position="69"/>
    </location>
    <ligand>
        <name>heme</name>
        <dbReference type="ChEBI" id="CHEBI:30413"/>
    </ligand>
    <ligandPart>
        <name>Fe</name>
        <dbReference type="ChEBI" id="CHEBI:18248"/>
    </ligandPart>
</feature>
<sequence>MEDCTISPGYHVPSGTHLMVNVWKIQRDETVWSEPNEFMPARFLTSLKDIDVRGQNFELPPFGTGRRSCPGSSLALNTVHLTLASLLHCYDVIKPSDAEIDMTESLTPRV</sequence>
<comment type="similarity">
    <text evidence="8">Belongs to the cytochrome P450 family.</text>
</comment>
<dbReference type="InterPro" id="IPR036396">
    <property type="entry name" value="Cyt_P450_sf"/>
</dbReference>
<gene>
    <name evidence="9" type="ORF">BUALT_Bualt04G0122300</name>
</gene>
<comment type="cofactor">
    <cofactor evidence="7">
        <name>heme</name>
        <dbReference type="ChEBI" id="CHEBI:30413"/>
    </cofactor>
</comment>
<proteinExistence type="inferred from homology"/>
<dbReference type="EMBL" id="WHWC01000004">
    <property type="protein sequence ID" value="KAG8384482.1"/>
    <property type="molecule type" value="Genomic_DNA"/>
</dbReference>
<evidence type="ECO:0000256" key="2">
    <source>
        <dbReference type="ARBA" id="ARBA00022617"/>
    </source>
</evidence>
<dbReference type="PANTHER" id="PTHR47947:SF29">
    <property type="entry name" value="CYTOCHROME P450 CYP82D47-LIKE"/>
    <property type="match status" value="1"/>
</dbReference>
<evidence type="ECO:0000256" key="1">
    <source>
        <dbReference type="ARBA" id="ARBA00004167"/>
    </source>
</evidence>
<evidence type="ECO:0000256" key="3">
    <source>
        <dbReference type="ARBA" id="ARBA00022723"/>
    </source>
</evidence>
<keyword evidence="10" id="KW-1185">Reference proteome</keyword>
<accession>A0AAV6XWJ0</accession>
<dbReference type="InterPro" id="IPR002401">
    <property type="entry name" value="Cyt_P450_E_grp-I"/>
</dbReference>
<comment type="caution">
    <text evidence="9">The sequence shown here is derived from an EMBL/GenBank/DDBJ whole genome shotgun (WGS) entry which is preliminary data.</text>
</comment>
<keyword evidence="2 7" id="KW-0349">Heme</keyword>
<comment type="subcellular location">
    <subcellularLocation>
        <location evidence="1">Membrane</location>
        <topology evidence="1">Single-pass membrane protein</topology>
    </subcellularLocation>
</comment>
<keyword evidence="6 8" id="KW-0503">Monooxygenase</keyword>
<evidence type="ECO:0008006" key="11">
    <source>
        <dbReference type="Google" id="ProtNLM"/>
    </source>
</evidence>
<dbReference type="GO" id="GO:0004497">
    <property type="term" value="F:monooxygenase activity"/>
    <property type="evidence" value="ECO:0007669"/>
    <property type="project" value="UniProtKB-KW"/>
</dbReference>
<dbReference type="Proteomes" id="UP000826271">
    <property type="component" value="Unassembled WGS sequence"/>
</dbReference>
<evidence type="ECO:0000256" key="5">
    <source>
        <dbReference type="ARBA" id="ARBA00023004"/>
    </source>
</evidence>